<evidence type="ECO:0000256" key="1">
    <source>
        <dbReference type="SAM" id="MobiDB-lite"/>
    </source>
</evidence>
<dbReference type="AlphaFoldDB" id="A0A1F7WV91"/>
<reference evidence="3 4" key="1">
    <citation type="journal article" date="2016" name="Nat. Commun.">
        <title>Thousands of microbial genomes shed light on interconnected biogeochemical processes in an aquifer system.</title>
        <authorList>
            <person name="Anantharaman K."/>
            <person name="Brown C.T."/>
            <person name="Hug L.A."/>
            <person name="Sharon I."/>
            <person name="Castelle C.J."/>
            <person name="Probst A.J."/>
            <person name="Thomas B.C."/>
            <person name="Singh A."/>
            <person name="Wilkins M.J."/>
            <person name="Karaoz U."/>
            <person name="Brodie E.L."/>
            <person name="Williams K.H."/>
            <person name="Hubbard S.S."/>
            <person name="Banfield J.F."/>
        </authorList>
    </citation>
    <scope>NUCLEOTIDE SEQUENCE [LARGE SCALE GENOMIC DNA]</scope>
</reference>
<keyword evidence="2" id="KW-0812">Transmembrane</keyword>
<protein>
    <submittedName>
        <fullName evidence="3">Uncharacterized protein</fullName>
    </submittedName>
</protein>
<dbReference type="Proteomes" id="UP000178812">
    <property type="component" value="Unassembled WGS sequence"/>
</dbReference>
<feature type="region of interest" description="Disordered" evidence="1">
    <location>
        <begin position="74"/>
        <end position="93"/>
    </location>
</feature>
<accession>A0A1F7WV91</accession>
<comment type="caution">
    <text evidence="3">The sequence shown here is derived from an EMBL/GenBank/DDBJ whole genome shotgun (WGS) entry which is preliminary data.</text>
</comment>
<gene>
    <name evidence="3" type="ORF">A2125_00560</name>
</gene>
<organism evidence="3 4">
    <name type="scientific">Candidatus Woesebacteria bacterium GWB1_43_5</name>
    <dbReference type="NCBI Taxonomy" id="1802474"/>
    <lineage>
        <taxon>Bacteria</taxon>
        <taxon>Candidatus Woeseibacteriota</taxon>
    </lineage>
</organism>
<evidence type="ECO:0000313" key="3">
    <source>
        <dbReference type="EMBL" id="OGM06088.1"/>
    </source>
</evidence>
<name>A0A1F7WV91_9BACT</name>
<keyword evidence="2" id="KW-1133">Transmembrane helix</keyword>
<feature type="transmembrane region" description="Helical" evidence="2">
    <location>
        <begin position="51"/>
        <end position="71"/>
    </location>
</feature>
<evidence type="ECO:0000313" key="4">
    <source>
        <dbReference type="Proteomes" id="UP000178812"/>
    </source>
</evidence>
<feature type="compositionally biased region" description="Polar residues" evidence="1">
    <location>
        <begin position="20"/>
        <end position="40"/>
    </location>
</feature>
<keyword evidence="2" id="KW-0472">Membrane</keyword>
<evidence type="ECO:0000256" key="2">
    <source>
        <dbReference type="SAM" id="Phobius"/>
    </source>
</evidence>
<feature type="region of interest" description="Disordered" evidence="1">
    <location>
        <begin position="1"/>
        <end position="41"/>
    </location>
</feature>
<feature type="compositionally biased region" description="Low complexity" evidence="1">
    <location>
        <begin position="84"/>
        <end position="93"/>
    </location>
</feature>
<dbReference type="EMBL" id="MGFM01000004">
    <property type="protein sequence ID" value="OGM06088.1"/>
    <property type="molecule type" value="Genomic_DNA"/>
</dbReference>
<proteinExistence type="predicted"/>
<sequence>MEEKKIGQNINPTAPMLETPVSQPTQESTTPPAIEPSNNPHFAGLRGARKLWMIIAAMLLLLVAVGAAYLISKNQTTQPPPTPEATTTPDPTADWETFENNIYRLKYPEGFEVNKDEGNVVTLLKLGPTQKEQTEFYDGISLNFDPREISGNSKDYVEIRLEESRRLGSDITKEISEIEIGEYKGFTYSARGLGNSKYIFLESKSGLFLVITDSTVDPGNLGFTNVVDKIFSTFKFVDQNSDVKTYISSKLGISFSYKYKYNDGDTINIKEIGNKVYVYPSKIKPEDGQYVEVFDKDQTDSLKTAITKTILKGYSTSDCLVNEIIKNPSGSGVVAPASYKFAQTDVPRSGNEELLDLAQKAEKCPSPYVSFGGLTYFLMDQSHASKFIFLSIGQYAIDAGPNQTWQDTIKFTN</sequence>